<evidence type="ECO:0000313" key="2">
    <source>
        <dbReference type="Proteomes" id="UP000031982"/>
    </source>
</evidence>
<dbReference type="RefSeq" id="WP_041099630.1">
    <property type="nucleotide sequence ID" value="NZ_JARTHD010000072.1"/>
</dbReference>
<protein>
    <recommendedName>
        <fullName evidence="3">YueH-like protein</fullName>
    </recommendedName>
</protein>
<evidence type="ECO:0000313" key="1">
    <source>
        <dbReference type="EMBL" id="KIL80378.1"/>
    </source>
</evidence>
<dbReference type="Pfam" id="PF14166">
    <property type="entry name" value="YueH"/>
    <property type="match status" value="1"/>
</dbReference>
<gene>
    <name evidence="1" type="ORF">SD77_0226</name>
</gene>
<dbReference type="Proteomes" id="UP000031982">
    <property type="component" value="Unassembled WGS sequence"/>
</dbReference>
<dbReference type="EMBL" id="JXLP01000001">
    <property type="protein sequence ID" value="KIL80378.1"/>
    <property type="molecule type" value="Genomic_DNA"/>
</dbReference>
<organism evidence="1 2">
    <name type="scientific">Bacillus badius</name>
    <dbReference type="NCBI Taxonomy" id="1455"/>
    <lineage>
        <taxon>Bacteria</taxon>
        <taxon>Bacillati</taxon>
        <taxon>Bacillota</taxon>
        <taxon>Bacilli</taxon>
        <taxon>Bacillales</taxon>
        <taxon>Bacillaceae</taxon>
        <taxon>Pseudobacillus</taxon>
    </lineage>
</organism>
<reference evidence="1 2" key="1">
    <citation type="submission" date="2015-01" db="EMBL/GenBank/DDBJ databases">
        <title>Genome Assembly of Bacillus badius MTCC 1458.</title>
        <authorList>
            <person name="Verma A."/>
            <person name="Khatri I."/>
            <person name="Mual P."/>
            <person name="Subramanian S."/>
            <person name="Krishnamurthi S."/>
        </authorList>
    </citation>
    <scope>NUCLEOTIDE SEQUENCE [LARGE SCALE GENOMIC DNA]</scope>
    <source>
        <strain evidence="1 2">MTCC 1458</strain>
    </source>
</reference>
<keyword evidence="2" id="KW-1185">Reference proteome</keyword>
<sequence length="80" mass="9275">MKIRKSYANGEETKVFIYENKKEETFVVAVPSIEWSNSFTYEETGEQLLKRLTVSLNGTALDEQAAAEMAQRIYQWTCEM</sequence>
<name>A0ABR5B061_BACBA</name>
<dbReference type="InterPro" id="IPR020260">
    <property type="entry name" value="Uncharacterised_YueH"/>
</dbReference>
<comment type="caution">
    <text evidence="1">The sequence shown here is derived from an EMBL/GenBank/DDBJ whole genome shotgun (WGS) entry which is preliminary data.</text>
</comment>
<evidence type="ECO:0008006" key="3">
    <source>
        <dbReference type="Google" id="ProtNLM"/>
    </source>
</evidence>
<proteinExistence type="predicted"/>
<accession>A0ABR5B061</accession>